<protein>
    <submittedName>
        <fullName evidence="5">ABC transporter substrate-binding protein</fullName>
    </submittedName>
</protein>
<name>A0ABT1PSR6_9ACTN</name>
<feature type="chain" id="PRO_5046668589" evidence="3">
    <location>
        <begin position="28"/>
        <end position="414"/>
    </location>
</feature>
<keyword evidence="2 3" id="KW-0732">Signal</keyword>
<dbReference type="InterPro" id="IPR028081">
    <property type="entry name" value="Leu-bd"/>
</dbReference>
<dbReference type="EMBL" id="JANFNG010000004">
    <property type="protein sequence ID" value="MCQ4080715.1"/>
    <property type="molecule type" value="Genomic_DNA"/>
</dbReference>
<keyword evidence="6" id="KW-1185">Reference proteome</keyword>
<dbReference type="InterPro" id="IPR028082">
    <property type="entry name" value="Peripla_BP_I"/>
</dbReference>
<gene>
    <name evidence="5" type="ORF">NGB36_08890</name>
</gene>
<dbReference type="Pfam" id="PF13458">
    <property type="entry name" value="Peripla_BP_6"/>
    <property type="match status" value="1"/>
</dbReference>
<comment type="similarity">
    <text evidence="1">Belongs to the leucine-binding protein family.</text>
</comment>
<accession>A0ABT1PSR6</accession>
<evidence type="ECO:0000259" key="4">
    <source>
        <dbReference type="Pfam" id="PF13458"/>
    </source>
</evidence>
<dbReference type="Gene3D" id="3.40.50.2300">
    <property type="match status" value="2"/>
</dbReference>
<proteinExistence type="inferred from homology"/>
<feature type="signal peptide" evidence="3">
    <location>
        <begin position="1"/>
        <end position="27"/>
    </location>
</feature>
<organism evidence="5 6">
    <name type="scientific">Streptomyces humicola</name>
    <dbReference type="NCBI Taxonomy" id="2953240"/>
    <lineage>
        <taxon>Bacteria</taxon>
        <taxon>Bacillati</taxon>
        <taxon>Actinomycetota</taxon>
        <taxon>Actinomycetes</taxon>
        <taxon>Kitasatosporales</taxon>
        <taxon>Streptomycetaceae</taxon>
        <taxon>Streptomyces</taxon>
    </lineage>
</organism>
<dbReference type="Proteomes" id="UP001057702">
    <property type="component" value="Unassembled WGS sequence"/>
</dbReference>
<evidence type="ECO:0000256" key="3">
    <source>
        <dbReference type="SAM" id="SignalP"/>
    </source>
</evidence>
<reference evidence="5" key="1">
    <citation type="submission" date="2022-06" db="EMBL/GenBank/DDBJ databases">
        <title>Draft genome sequence of Streptomyces sp. RB6PN25 isolated from peat swamp forest in Thailand.</title>
        <authorList>
            <person name="Duangmal K."/>
            <person name="Klaysubun C."/>
        </authorList>
    </citation>
    <scope>NUCLEOTIDE SEQUENCE</scope>
    <source>
        <strain evidence="5">RB6PN25</strain>
    </source>
</reference>
<evidence type="ECO:0000256" key="1">
    <source>
        <dbReference type="ARBA" id="ARBA00010062"/>
    </source>
</evidence>
<evidence type="ECO:0000256" key="2">
    <source>
        <dbReference type="ARBA" id="ARBA00022729"/>
    </source>
</evidence>
<feature type="domain" description="Leucine-binding protein" evidence="4">
    <location>
        <begin position="46"/>
        <end position="356"/>
    </location>
</feature>
<evidence type="ECO:0000313" key="6">
    <source>
        <dbReference type="Proteomes" id="UP001057702"/>
    </source>
</evidence>
<comment type="caution">
    <text evidence="5">The sequence shown here is derived from an EMBL/GenBank/DDBJ whole genome shotgun (WGS) entry which is preliminary data.</text>
</comment>
<dbReference type="SUPFAM" id="SSF53822">
    <property type="entry name" value="Periplasmic binding protein-like I"/>
    <property type="match status" value="1"/>
</dbReference>
<evidence type="ECO:0000313" key="5">
    <source>
        <dbReference type="EMBL" id="MCQ4080715.1"/>
    </source>
</evidence>
<sequence length="414" mass="42941">MTATTATRRVGVLAAAAAFLLSGCGVIPGTSGSQDPIVVMTWAPEGTDATNMPGMPAMAEAYARMVNAQGGINGRSLQVLTCNEHNDSVQAENCAQQAVEAHAVAVIGSYSQYGESFMPTLEDAGIPYLGGYGITQEEFTSPLSYPVNGGAPALLAGNGRQLASGCRKVSLVRPDTEAGDSFPEFLDAGLAYGGNSTPAQDVRVPEAATDYSGAAQTAVGSGEPGQCVTAVLGGNTGTFFDDFRRLDFGPQIRTASVLGSVDQPMLDAMGGADGPMEGSYATGWYPPPGDPRWNAMRDAVDKYAFGDTNLDVADPGAETTWIAYTAFATVVRSLGDGPVTASTVQHALDQAHGISTGGLTPPLGWQYGDLLAVQNYPRMVNATVTYQIVRDGELTAVGRGGFVNMSSTLERAHD</sequence>
<dbReference type="RefSeq" id="WP_255919610.1">
    <property type="nucleotide sequence ID" value="NZ_JANFNG010000004.1"/>
</dbReference>